<dbReference type="Proteomes" id="UP001055039">
    <property type="component" value="Unassembled WGS sequence"/>
</dbReference>
<feature type="chain" id="PRO_5047244949" evidence="2">
    <location>
        <begin position="21"/>
        <end position="94"/>
    </location>
</feature>
<evidence type="ECO:0000313" key="3">
    <source>
        <dbReference type="EMBL" id="GJE66909.1"/>
    </source>
</evidence>
<keyword evidence="2" id="KW-0732">Signal</keyword>
<organism evidence="3 4">
    <name type="scientific">Methylorubrum aminovorans</name>
    <dbReference type="NCBI Taxonomy" id="269069"/>
    <lineage>
        <taxon>Bacteria</taxon>
        <taxon>Pseudomonadati</taxon>
        <taxon>Pseudomonadota</taxon>
        <taxon>Alphaproteobacteria</taxon>
        <taxon>Hyphomicrobiales</taxon>
        <taxon>Methylobacteriaceae</taxon>
        <taxon>Methylorubrum</taxon>
    </lineage>
</organism>
<evidence type="ECO:0000313" key="4">
    <source>
        <dbReference type="Proteomes" id="UP001055039"/>
    </source>
</evidence>
<sequence>MRRPILLVAFLALPAVPALAQGFPGATVGIPLGKPDPFGTATRPPAQPMAEPFADPSADRGVAQRDQRLRSQPRRLLKGDHRAEPKRRPPLARR</sequence>
<accession>A0ABQ4UI20</accession>
<comment type="caution">
    <text evidence="3">The sequence shown here is derived from an EMBL/GenBank/DDBJ whole genome shotgun (WGS) entry which is preliminary data.</text>
</comment>
<keyword evidence="4" id="KW-1185">Reference proteome</keyword>
<proteinExistence type="predicted"/>
<feature type="signal peptide" evidence="2">
    <location>
        <begin position="1"/>
        <end position="20"/>
    </location>
</feature>
<evidence type="ECO:0000256" key="1">
    <source>
        <dbReference type="SAM" id="MobiDB-lite"/>
    </source>
</evidence>
<reference evidence="3" key="2">
    <citation type="submission" date="2021-08" db="EMBL/GenBank/DDBJ databases">
        <authorList>
            <person name="Tani A."/>
            <person name="Ola A."/>
            <person name="Ogura Y."/>
            <person name="Katsura K."/>
            <person name="Hayashi T."/>
        </authorList>
    </citation>
    <scope>NUCLEOTIDE SEQUENCE</scope>
    <source>
        <strain evidence="3">NBRC 15686</strain>
    </source>
</reference>
<dbReference type="EMBL" id="BPRC01000019">
    <property type="protein sequence ID" value="GJE66909.1"/>
    <property type="molecule type" value="Genomic_DNA"/>
</dbReference>
<protein>
    <submittedName>
        <fullName evidence="3">Uncharacterized protein</fullName>
    </submittedName>
</protein>
<evidence type="ECO:0000256" key="2">
    <source>
        <dbReference type="SAM" id="SignalP"/>
    </source>
</evidence>
<reference evidence="3" key="1">
    <citation type="journal article" date="2021" name="Front. Microbiol.">
        <title>Comprehensive Comparative Genomics and Phenotyping of Methylobacterium Species.</title>
        <authorList>
            <person name="Alessa O."/>
            <person name="Ogura Y."/>
            <person name="Fujitani Y."/>
            <person name="Takami H."/>
            <person name="Hayashi T."/>
            <person name="Sahin N."/>
            <person name="Tani A."/>
        </authorList>
    </citation>
    <scope>NUCLEOTIDE SEQUENCE</scope>
    <source>
        <strain evidence="3">NBRC 15686</strain>
    </source>
</reference>
<feature type="region of interest" description="Disordered" evidence="1">
    <location>
        <begin position="31"/>
        <end position="94"/>
    </location>
</feature>
<name>A0ABQ4UI20_9HYPH</name>
<gene>
    <name evidence="3" type="ORF">LNAOJCKE_4133</name>
</gene>
<feature type="compositionally biased region" description="Basic and acidic residues" evidence="1">
    <location>
        <begin position="77"/>
        <end position="87"/>
    </location>
</feature>
<dbReference type="RefSeq" id="WP_238226923.1">
    <property type="nucleotide sequence ID" value="NZ_BAAADH010000096.1"/>
</dbReference>